<dbReference type="AlphaFoldDB" id="A0A016VTE7"/>
<reference evidence="3" key="1">
    <citation type="journal article" date="2015" name="Nat. Genet.">
        <title>The genome and transcriptome of the zoonotic hookworm Ancylostoma ceylanicum identify infection-specific gene families.</title>
        <authorList>
            <person name="Schwarz E.M."/>
            <person name="Hu Y."/>
            <person name="Antoshechkin I."/>
            <person name="Miller M.M."/>
            <person name="Sternberg P.W."/>
            <person name="Aroian R.V."/>
        </authorList>
    </citation>
    <scope>NUCLEOTIDE SEQUENCE</scope>
    <source>
        <strain evidence="3">HY135</strain>
    </source>
</reference>
<comment type="caution">
    <text evidence="2">The sequence shown here is derived from an EMBL/GenBank/DDBJ whole genome shotgun (WGS) entry which is preliminary data.</text>
</comment>
<name>A0A016VTE7_9BILA</name>
<evidence type="ECO:0000313" key="3">
    <source>
        <dbReference type="Proteomes" id="UP000024635"/>
    </source>
</evidence>
<dbReference type="PROSITE" id="PS50878">
    <property type="entry name" value="RT_POL"/>
    <property type="match status" value="1"/>
</dbReference>
<accession>A0A016VTE7</accession>
<dbReference type="Proteomes" id="UP000024635">
    <property type="component" value="Unassembled WGS sequence"/>
</dbReference>
<dbReference type="InterPro" id="IPR000477">
    <property type="entry name" value="RT_dom"/>
</dbReference>
<protein>
    <recommendedName>
        <fullName evidence="1">Reverse transcriptase domain-containing protein</fullName>
    </recommendedName>
</protein>
<sequence>MKVFEHVLDRCIRDIVNLSTNQCGSTAWCATTDAIHAAHLLIEKHRERRKALCIAFLNLEKAFDRVPHKLIWYALRKHAVPQELIEWVRILYANPSSQVQPPTFTSTEFPIIVGDRQGSALSPLLFILVMDAVTPDVQRPAP</sequence>
<proteinExistence type="predicted"/>
<feature type="domain" description="Reverse transcriptase" evidence="1">
    <location>
        <begin position="1"/>
        <end position="142"/>
    </location>
</feature>
<organism evidence="2 3">
    <name type="scientific">Ancylostoma ceylanicum</name>
    <dbReference type="NCBI Taxonomy" id="53326"/>
    <lineage>
        <taxon>Eukaryota</taxon>
        <taxon>Metazoa</taxon>
        <taxon>Ecdysozoa</taxon>
        <taxon>Nematoda</taxon>
        <taxon>Chromadorea</taxon>
        <taxon>Rhabditida</taxon>
        <taxon>Rhabditina</taxon>
        <taxon>Rhabditomorpha</taxon>
        <taxon>Strongyloidea</taxon>
        <taxon>Ancylostomatidae</taxon>
        <taxon>Ancylostomatinae</taxon>
        <taxon>Ancylostoma</taxon>
    </lineage>
</organism>
<dbReference type="Pfam" id="PF00078">
    <property type="entry name" value="RVT_1"/>
    <property type="match status" value="1"/>
</dbReference>
<dbReference type="PANTHER" id="PTHR19446">
    <property type="entry name" value="REVERSE TRANSCRIPTASES"/>
    <property type="match status" value="1"/>
</dbReference>
<gene>
    <name evidence="2" type="primary">Acey_s0005.g2713</name>
    <name evidence="2" type="ORF">Y032_0005g2713</name>
</gene>
<dbReference type="EMBL" id="JARK01001341">
    <property type="protein sequence ID" value="EYC30551.1"/>
    <property type="molecule type" value="Genomic_DNA"/>
</dbReference>
<keyword evidence="3" id="KW-1185">Reference proteome</keyword>
<evidence type="ECO:0000259" key="1">
    <source>
        <dbReference type="PROSITE" id="PS50878"/>
    </source>
</evidence>
<evidence type="ECO:0000313" key="2">
    <source>
        <dbReference type="EMBL" id="EYC30551.1"/>
    </source>
</evidence>
<dbReference type="OrthoDB" id="418748at2759"/>